<dbReference type="EMBL" id="BIFH01000015">
    <property type="protein sequence ID" value="GCD94013.1"/>
    <property type="molecule type" value="Genomic_DNA"/>
</dbReference>
<feature type="compositionally biased region" description="Basic and acidic residues" evidence="1">
    <location>
        <begin position="108"/>
        <end position="135"/>
    </location>
</feature>
<evidence type="ECO:0000313" key="2">
    <source>
        <dbReference type="EMBL" id="GCD94013.1"/>
    </source>
</evidence>
<keyword evidence="3" id="KW-1185">Reference proteome</keyword>
<reference evidence="2 3" key="1">
    <citation type="submission" date="2018-12" db="EMBL/GenBank/DDBJ databases">
        <title>Draft genome sequence of Embleya hyalina NBRC 13850T.</title>
        <authorList>
            <person name="Komaki H."/>
            <person name="Hosoyama A."/>
            <person name="Kimura A."/>
            <person name="Ichikawa N."/>
            <person name="Tamura T."/>
        </authorList>
    </citation>
    <scope>NUCLEOTIDE SEQUENCE [LARGE SCALE GENOMIC DNA]</scope>
    <source>
        <strain evidence="2 3">NBRC 13850</strain>
    </source>
</reference>
<organism evidence="2 3">
    <name type="scientific">Embleya hyalina</name>
    <dbReference type="NCBI Taxonomy" id="516124"/>
    <lineage>
        <taxon>Bacteria</taxon>
        <taxon>Bacillati</taxon>
        <taxon>Actinomycetota</taxon>
        <taxon>Actinomycetes</taxon>
        <taxon>Kitasatosporales</taxon>
        <taxon>Streptomycetaceae</taxon>
        <taxon>Embleya</taxon>
    </lineage>
</organism>
<dbReference type="Proteomes" id="UP000286931">
    <property type="component" value="Unassembled WGS sequence"/>
</dbReference>
<gene>
    <name evidence="2" type="ORF">EHYA_01669</name>
</gene>
<sequence length="141" mass="15485">MPMTVPRQQPPNEADLRLRLAGGEVRVRDARSRYVGTLYRVAGGYVVALTANCQATYTIPLAHLEVVDDEAAPSAPAGQCRPETTGPEPAKPEAPRPGRIMAAQPLVDEPRRTKAQHLFRDESITWRMPPDDARPSRPPTP</sequence>
<dbReference type="AlphaFoldDB" id="A0A401YHF0"/>
<evidence type="ECO:0000256" key="1">
    <source>
        <dbReference type="SAM" id="MobiDB-lite"/>
    </source>
</evidence>
<feature type="region of interest" description="Disordered" evidence="1">
    <location>
        <begin position="70"/>
        <end position="141"/>
    </location>
</feature>
<proteinExistence type="predicted"/>
<name>A0A401YHF0_9ACTN</name>
<evidence type="ECO:0000313" key="3">
    <source>
        <dbReference type="Proteomes" id="UP000286931"/>
    </source>
</evidence>
<accession>A0A401YHF0</accession>
<protein>
    <submittedName>
        <fullName evidence="2">Uncharacterized protein</fullName>
    </submittedName>
</protein>
<comment type="caution">
    <text evidence="2">The sequence shown here is derived from an EMBL/GenBank/DDBJ whole genome shotgun (WGS) entry which is preliminary data.</text>
</comment>